<feature type="compositionally biased region" description="Polar residues" evidence="1">
    <location>
        <begin position="1"/>
        <end position="12"/>
    </location>
</feature>
<sequence>MPLSSSQGLTSSRTEDLPPIQRHSVTVSNNFSNEVKSRDKKKPLYVTSSHKFQPLFYYIATCLVSKFPK</sequence>
<accession>A0A0S3SH38</accession>
<gene>
    <name evidence="2" type="primary">Vigan.07G081400</name>
    <name evidence="2" type="ORF">VIGAN_07081400</name>
</gene>
<evidence type="ECO:0000256" key="1">
    <source>
        <dbReference type="SAM" id="MobiDB-lite"/>
    </source>
</evidence>
<protein>
    <submittedName>
        <fullName evidence="2">Uncharacterized protein</fullName>
    </submittedName>
</protein>
<name>A0A0S3SH38_PHAAN</name>
<feature type="compositionally biased region" description="Polar residues" evidence="1">
    <location>
        <begin position="23"/>
        <end position="34"/>
    </location>
</feature>
<feature type="region of interest" description="Disordered" evidence="1">
    <location>
        <begin position="1"/>
        <end position="40"/>
    </location>
</feature>
<keyword evidence="3" id="KW-1185">Reference proteome</keyword>
<proteinExistence type="predicted"/>
<reference evidence="2 3" key="1">
    <citation type="journal article" date="2015" name="Sci. Rep.">
        <title>The power of single molecule real-time sequencing technology in the de novo assembly of a eukaryotic genome.</title>
        <authorList>
            <person name="Sakai H."/>
            <person name="Naito K."/>
            <person name="Ogiso-Tanaka E."/>
            <person name="Takahashi Y."/>
            <person name="Iseki K."/>
            <person name="Muto C."/>
            <person name="Satou K."/>
            <person name="Teruya K."/>
            <person name="Shiroma A."/>
            <person name="Shimoji M."/>
            <person name="Hirano T."/>
            <person name="Itoh T."/>
            <person name="Kaga A."/>
            <person name="Tomooka N."/>
        </authorList>
    </citation>
    <scope>NUCLEOTIDE SEQUENCE [LARGE SCALE GENOMIC DNA]</scope>
    <source>
        <strain evidence="3">cv. Shumari</strain>
    </source>
</reference>
<dbReference type="Proteomes" id="UP000291084">
    <property type="component" value="Chromosome 7"/>
</dbReference>
<dbReference type="AlphaFoldDB" id="A0A0S3SH38"/>
<evidence type="ECO:0000313" key="2">
    <source>
        <dbReference type="EMBL" id="BAT92140.1"/>
    </source>
</evidence>
<dbReference type="EMBL" id="AP015040">
    <property type="protein sequence ID" value="BAT92140.1"/>
    <property type="molecule type" value="Genomic_DNA"/>
</dbReference>
<organism evidence="2 3">
    <name type="scientific">Vigna angularis var. angularis</name>
    <dbReference type="NCBI Taxonomy" id="157739"/>
    <lineage>
        <taxon>Eukaryota</taxon>
        <taxon>Viridiplantae</taxon>
        <taxon>Streptophyta</taxon>
        <taxon>Embryophyta</taxon>
        <taxon>Tracheophyta</taxon>
        <taxon>Spermatophyta</taxon>
        <taxon>Magnoliopsida</taxon>
        <taxon>eudicotyledons</taxon>
        <taxon>Gunneridae</taxon>
        <taxon>Pentapetalae</taxon>
        <taxon>rosids</taxon>
        <taxon>fabids</taxon>
        <taxon>Fabales</taxon>
        <taxon>Fabaceae</taxon>
        <taxon>Papilionoideae</taxon>
        <taxon>50 kb inversion clade</taxon>
        <taxon>NPAAA clade</taxon>
        <taxon>indigoferoid/millettioid clade</taxon>
        <taxon>Phaseoleae</taxon>
        <taxon>Vigna</taxon>
    </lineage>
</organism>
<evidence type="ECO:0000313" key="3">
    <source>
        <dbReference type="Proteomes" id="UP000291084"/>
    </source>
</evidence>